<feature type="signal peptide" evidence="1">
    <location>
        <begin position="1"/>
        <end position="30"/>
    </location>
</feature>
<proteinExistence type="predicted"/>
<dbReference type="CDD" id="cd08548">
    <property type="entry name" value="Type_I_cohesin_like"/>
    <property type="match status" value="1"/>
</dbReference>
<gene>
    <name evidence="3" type="ORF">MTBBW1_1860010</name>
</gene>
<dbReference type="AlphaFoldDB" id="A0A1W1HAL2"/>
<keyword evidence="1" id="KW-0732">Signal</keyword>
<dbReference type="Gene3D" id="2.60.40.680">
    <property type="match status" value="1"/>
</dbReference>
<reference evidence="3 4" key="1">
    <citation type="submission" date="2017-03" db="EMBL/GenBank/DDBJ databases">
        <authorList>
            <person name="Afonso C.L."/>
            <person name="Miller P.J."/>
            <person name="Scott M.A."/>
            <person name="Spackman E."/>
            <person name="Goraichik I."/>
            <person name="Dimitrov K.M."/>
            <person name="Suarez D.L."/>
            <person name="Swayne D.E."/>
        </authorList>
    </citation>
    <scope>NUCLEOTIDE SEQUENCE [LARGE SCALE GENOMIC DNA]</scope>
    <source>
        <strain evidence="3">PRJEB14757</strain>
    </source>
</reference>
<dbReference type="STRING" id="1246637.MTBBW1_1860010"/>
<organism evidence="3 4">
    <name type="scientific">Desulfamplus magnetovallimortis</name>
    <dbReference type="NCBI Taxonomy" id="1246637"/>
    <lineage>
        <taxon>Bacteria</taxon>
        <taxon>Pseudomonadati</taxon>
        <taxon>Thermodesulfobacteriota</taxon>
        <taxon>Desulfobacteria</taxon>
        <taxon>Desulfobacterales</taxon>
        <taxon>Desulfobacteraceae</taxon>
        <taxon>Desulfamplus</taxon>
    </lineage>
</organism>
<dbReference type="InterPro" id="IPR008965">
    <property type="entry name" value="CBM2/CBM3_carb-bd_dom_sf"/>
</dbReference>
<dbReference type="GO" id="GO:0000272">
    <property type="term" value="P:polysaccharide catabolic process"/>
    <property type="evidence" value="ECO:0007669"/>
    <property type="project" value="InterPro"/>
</dbReference>
<evidence type="ECO:0000313" key="3">
    <source>
        <dbReference type="EMBL" id="SLM29520.1"/>
    </source>
</evidence>
<feature type="chain" id="PRO_5012777294" description="Cohesin domain-containing protein" evidence="1">
    <location>
        <begin position="31"/>
        <end position="366"/>
    </location>
</feature>
<dbReference type="RefSeq" id="WP_080806540.1">
    <property type="nucleotide sequence ID" value="NZ_LT828554.1"/>
</dbReference>
<name>A0A1W1HAL2_9BACT</name>
<evidence type="ECO:0000259" key="2">
    <source>
        <dbReference type="Pfam" id="PF00963"/>
    </source>
</evidence>
<sequence length="366" mass="38812">MKEGRNYRSFMGIISFIFIMMFCISASAYATDLVVENVSGFPGDDIVVSVSLQGGGSNNVAGAQFDVIFDDSKLTFQSATIGSAADAADKDLSSSSPASDTVRCLIVGMNRNVIADGDLVELSFRIKDGAAQGAYEISLEQVMVPNIDAQSVTVGVTTGFVTVQGDSPADLSLNPASLSIAQGSSKTAMISGGTAPYSIISNNSSVASVQPSSLASEGQITVNGIAGGSTIINVIDSNGDQVSLNVTVTSASLCDPAVLTDDLLLQVPQLLYQTLFGAFGLWVEFEYVPEFEDSIVFMVSNFGIIDDEDLDTSCQSASLNDALELQIPRVNFETLFGTMQIWIDFDYLYADEDDLLFQVTNFGFVD</sequence>
<evidence type="ECO:0000256" key="1">
    <source>
        <dbReference type="SAM" id="SignalP"/>
    </source>
</evidence>
<dbReference type="Proteomes" id="UP000191931">
    <property type="component" value="Unassembled WGS sequence"/>
</dbReference>
<evidence type="ECO:0000313" key="4">
    <source>
        <dbReference type="Proteomes" id="UP000191931"/>
    </source>
</evidence>
<accession>A0A1W1HAL2</accession>
<dbReference type="Pfam" id="PF00963">
    <property type="entry name" value="Cohesin"/>
    <property type="match status" value="1"/>
</dbReference>
<dbReference type="GO" id="GO:0030246">
    <property type="term" value="F:carbohydrate binding"/>
    <property type="evidence" value="ECO:0007669"/>
    <property type="project" value="InterPro"/>
</dbReference>
<dbReference type="SUPFAM" id="SSF49384">
    <property type="entry name" value="Carbohydrate-binding domain"/>
    <property type="match status" value="1"/>
</dbReference>
<keyword evidence="4" id="KW-1185">Reference proteome</keyword>
<feature type="domain" description="Cohesin" evidence="2">
    <location>
        <begin position="33"/>
        <end position="144"/>
    </location>
</feature>
<dbReference type="InterPro" id="IPR002102">
    <property type="entry name" value="Cohesin_dom"/>
</dbReference>
<protein>
    <recommendedName>
        <fullName evidence="2">Cohesin domain-containing protein</fullName>
    </recommendedName>
</protein>
<dbReference type="EMBL" id="FWEV01000097">
    <property type="protein sequence ID" value="SLM29520.1"/>
    <property type="molecule type" value="Genomic_DNA"/>
</dbReference>